<dbReference type="Proteomes" id="UP000819052">
    <property type="component" value="Unassembled WGS sequence"/>
</dbReference>
<evidence type="ECO:0000313" key="3">
    <source>
        <dbReference type="Proteomes" id="UP000819052"/>
    </source>
</evidence>
<evidence type="ECO:0008006" key="4">
    <source>
        <dbReference type="Google" id="ProtNLM"/>
    </source>
</evidence>
<accession>A0ABX0M8A0</accession>
<sequence>MRLSRTCSLLASALLWTCATPASASGGDMYQTSRFASEFQPANAALFAAGNLGVVPGSYWRLYHYLAYQAARARPLTKQQVAALNIDTWHVGPTSEWSQAGMDSPGPASWLAARAPLAAQVALPAAMEIDVSGVAARGDPYLNCHPDAFKQAGLTMAARAGLAAGGKPDAWFKLWLQGQDAVFANCAEPQHDWDKPVPKRVVKLPPPPPAGAPDWLRHDHAYQNAAAHFYARNFDQARSGFQQIAREPASPWHALAPYLAARTLIRKATLDFPLDERPAARERVEALAQAKKELDALAHTSAPARQMTTLVEARLDPAARLAALARALDKEPFGPDTARMLSDYLVLMDKLPRSITMTAKEPMTAWIASMQADTVLEEWASERSPLLEAQRVAALDTLRKSWLKQADPVWLAPLLTLARRNDLSAAERKAASAVPATHPLYQSLQYHLARLALAERDGERADQDIDRLLATQGKQMSVATSNRFLALKMLSAGTLDGFLKAAPRRIDPIEHGEPIDAAPGQASLTATDDDFDVAVWRHLSLAELNVLRKHPLLPPASKTQLEESMLARALIAGDEETALSLLDALAKPRKSTAHLYQRYRKAASGEQRKLAGALILVNTPELQPAVFDKDEKKRYWGCRQEWGDGPVVVRTGAPAPRFLSAQQTLAAAKEQEALLRLPLRTEFLAPTLLAWARTKPADEEAPKALHFLVASTRMECPYGTDVPEAKQLRARYSREAYEVAHKYYPASKWTKATKYFY</sequence>
<evidence type="ECO:0000256" key="1">
    <source>
        <dbReference type="SAM" id="SignalP"/>
    </source>
</evidence>
<organism evidence="2 3">
    <name type="scientific">Massilia aquatica</name>
    <dbReference type="NCBI Taxonomy" id="2609000"/>
    <lineage>
        <taxon>Bacteria</taxon>
        <taxon>Pseudomonadati</taxon>
        <taxon>Pseudomonadota</taxon>
        <taxon>Betaproteobacteria</taxon>
        <taxon>Burkholderiales</taxon>
        <taxon>Oxalobacteraceae</taxon>
        <taxon>Telluria group</taxon>
        <taxon>Massilia</taxon>
    </lineage>
</organism>
<evidence type="ECO:0000313" key="2">
    <source>
        <dbReference type="EMBL" id="NHZ43408.1"/>
    </source>
</evidence>
<reference evidence="2 3" key="1">
    <citation type="submission" date="2019-09" db="EMBL/GenBank/DDBJ databases">
        <title>Taxonomy of Antarctic Massilia spp.: description of Massilia rubra sp. nov., Massilia aquatica sp. nov., Massilia mucilaginosa sp. nov., Massilia frigida sp. nov. isolated from streams, lakes and regoliths.</title>
        <authorList>
            <person name="Holochova P."/>
            <person name="Sedlacek I."/>
            <person name="Kralova S."/>
            <person name="Maslanova I."/>
            <person name="Busse H.-J."/>
            <person name="Stankova E."/>
            <person name="Vrbovska V."/>
            <person name="Kovarovic V."/>
            <person name="Bartak M."/>
            <person name="Svec P."/>
            <person name="Pantucek R."/>
        </authorList>
    </citation>
    <scope>NUCLEOTIDE SEQUENCE [LARGE SCALE GENOMIC DNA]</scope>
    <source>
        <strain evidence="2 3">CCM 8693</strain>
    </source>
</reference>
<name>A0ABX0M8A0_9BURK</name>
<gene>
    <name evidence="2" type="ORF">F1609_25020</name>
</gene>
<keyword evidence="1" id="KW-0732">Signal</keyword>
<proteinExistence type="predicted"/>
<dbReference type="RefSeq" id="WP_167079381.1">
    <property type="nucleotide sequence ID" value="NZ_VVIW01000019.1"/>
</dbReference>
<feature type="chain" id="PRO_5047465038" description="Tetratricopeptide repeat protein" evidence="1">
    <location>
        <begin position="25"/>
        <end position="757"/>
    </location>
</feature>
<dbReference type="EMBL" id="VVIW01000019">
    <property type="protein sequence ID" value="NHZ43408.1"/>
    <property type="molecule type" value="Genomic_DNA"/>
</dbReference>
<keyword evidence="3" id="KW-1185">Reference proteome</keyword>
<comment type="caution">
    <text evidence="2">The sequence shown here is derived from an EMBL/GenBank/DDBJ whole genome shotgun (WGS) entry which is preliminary data.</text>
</comment>
<feature type="signal peptide" evidence="1">
    <location>
        <begin position="1"/>
        <end position="24"/>
    </location>
</feature>
<protein>
    <recommendedName>
        <fullName evidence="4">Tetratricopeptide repeat protein</fullName>
    </recommendedName>
</protein>